<feature type="region of interest" description="Disordered" evidence="12">
    <location>
        <begin position="567"/>
        <end position="613"/>
    </location>
</feature>
<name>A0A511KL96_RHOTO</name>
<keyword evidence="6" id="KW-0805">Transcription regulation</keyword>
<dbReference type="PANTHER" id="PTHR47428:SF1">
    <property type="entry name" value="REGULATORY PROTEIN MIG1-RELATED"/>
    <property type="match status" value="1"/>
</dbReference>
<evidence type="ECO:0000256" key="5">
    <source>
        <dbReference type="ARBA" id="ARBA00022833"/>
    </source>
</evidence>
<feature type="compositionally biased region" description="Low complexity" evidence="12">
    <location>
        <begin position="408"/>
        <end position="418"/>
    </location>
</feature>
<dbReference type="SUPFAM" id="SSF57667">
    <property type="entry name" value="beta-beta-alpha zinc fingers"/>
    <property type="match status" value="1"/>
</dbReference>
<feature type="compositionally biased region" description="Polar residues" evidence="12">
    <location>
        <begin position="452"/>
        <end position="473"/>
    </location>
</feature>
<sequence>MDPHPPPVASQHNTAQQLPTPLQQPPPQQPVTLDAQGHTPAGVTAASLLPSRDQIPRPYKCPLCPRAFYRLEHQTRHIRTHTGEKPHACTHPGWSGRGWRGKKKGKGQGQGQEGDENDDATAQAQQAAAAAAAAAASSPYGAPMMGYQPYYPPPPGYPGYAYPALPMSMYPYGYPSVPPPPLPSTTGTQTPPTTQPYPGYPASYTPYGYPAPPGQVQGMQQLQQQAIASQQQQQQQQMAQAQAHALPSPASAAQQQQQQVQAGADGRPLNALALAAASGLHEMERERERAAAEAQQAQQHAVDDIKPQVGGSAPGSTAGGSSAGSTPYGSFDPAQAQAQAMAAYWPYAAAAGMAAGQPYAASAYQSAALQAQQQQQQLAAQQAHAAALSGTAPRRPAGGHTAPPLLPQHSAAQAPADDPASRHSHSHDPSHPSHHGSLARHQHRHAYAPYSLPSTADHSLANSPASSPKHTTSSDALVVDHNVAAAAAAAVGLDPNSAASSGTSSPFPPLHPAAGLVPGIGMASQPGHGQQHAIGQLQQQLAYQLTPSTSPVLGPLKGLTLMSAQVSRAPSRATSPVHLPPLRLPSAAEGTSGDNSVGNSRAATPDVAGGAASAIEASKHGLDHGRHNLHHVRAHPYRSQPGSPVLAAQGSSRPGTASRGSGQGQVVSDERHAGYASQPGSAPTSRPTSPAAVQQQRQQQAFAALGGVAPEVPRE</sequence>
<feature type="region of interest" description="Disordered" evidence="12">
    <location>
        <begin position="79"/>
        <end position="125"/>
    </location>
</feature>
<keyword evidence="5" id="KW-0862">Zinc</keyword>
<evidence type="ECO:0000256" key="11">
    <source>
        <dbReference type="PROSITE-ProRule" id="PRU00042"/>
    </source>
</evidence>
<evidence type="ECO:0000256" key="4">
    <source>
        <dbReference type="ARBA" id="ARBA00022771"/>
    </source>
</evidence>
<dbReference type="PANTHER" id="PTHR47428">
    <property type="entry name" value="REGULATORY PROTEIN MIG1-RELATED"/>
    <property type="match status" value="1"/>
</dbReference>
<feature type="region of interest" description="Disordered" evidence="12">
    <location>
        <begin position="180"/>
        <end position="264"/>
    </location>
</feature>
<proteinExistence type="inferred from homology"/>
<evidence type="ECO:0000256" key="6">
    <source>
        <dbReference type="ARBA" id="ARBA00023015"/>
    </source>
</evidence>
<gene>
    <name evidence="14" type="ORF">Rt10032_c13g5157</name>
</gene>
<keyword evidence="9" id="KW-0539">Nucleus</keyword>
<dbReference type="InterPro" id="IPR036236">
    <property type="entry name" value="Znf_C2H2_sf"/>
</dbReference>
<comment type="caution">
    <text evidence="14">The sequence shown here is derived from an EMBL/GenBank/DDBJ whole genome shotgun (WGS) entry which is preliminary data.</text>
</comment>
<dbReference type="PROSITE" id="PS00028">
    <property type="entry name" value="ZINC_FINGER_C2H2_1"/>
    <property type="match status" value="1"/>
</dbReference>
<reference evidence="14 15" key="1">
    <citation type="submission" date="2019-07" db="EMBL/GenBank/DDBJ databases">
        <title>Rhodotorula toruloides NBRC10032 genome sequencing.</title>
        <authorList>
            <person name="Shida Y."/>
            <person name="Takaku H."/>
            <person name="Ogasawara W."/>
            <person name="Mori K."/>
        </authorList>
    </citation>
    <scope>NUCLEOTIDE SEQUENCE [LARGE SCALE GENOMIC DNA]</scope>
    <source>
        <strain evidence="14 15">NBRC10032</strain>
    </source>
</reference>
<dbReference type="InterPro" id="IPR051007">
    <property type="entry name" value="creA/MIG_C2H2-ZnF"/>
</dbReference>
<evidence type="ECO:0000256" key="1">
    <source>
        <dbReference type="ARBA" id="ARBA00004123"/>
    </source>
</evidence>
<keyword evidence="8" id="KW-0804">Transcription</keyword>
<evidence type="ECO:0000313" key="15">
    <source>
        <dbReference type="Proteomes" id="UP000321518"/>
    </source>
</evidence>
<evidence type="ECO:0000256" key="3">
    <source>
        <dbReference type="ARBA" id="ARBA00022737"/>
    </source>
</evidence>
<feature type="region of interest" description="Disordered" evidence="12">
    <location>
        <begin position="635"/>
        <end position="715"/>
    </location>
</feature>
<accession>A0A511KL96</accession>
<feature type="compositionally biased region" description="Basic and acidic residues" evidence="12">
    <location>
        <begin position="281"/>
        <end position="291"/>
    </location>
</feature>
<dbReference type="EMBL" id="BJWK01000013">
    <property type="protein sequence ID" value="GEM11140.1"/>
    <property type="molecule type" value="Genomic_DNA"/>
</dbReference>
<dbReference type="OrthoDB" id="654211at2759"/>
<dbReference type="GO" id="GO:0005634">
    <property type="term" value="C:nucleus"/>
    <property type="evidence" value="ECO:0007669"/>
    <property type="project" value="UniProtKB-SubCell"/>
</dbReference>
<comment type="similarity">
    <text evidence="10">Belongs to the creA/MIG C2H2-type zinc-finger protein family.</text>
</comment>
<evidence type="ECO:0000313" key="14">
    <source>
        <dbReference type="EMBL" id="GEM11140.1"/>
    </source>
</evidence>
<keyword evidence="7 14" id="KW-0238">DNA-binding</keyword>
<evidence type="ECO:0000256" key="10">
    <source>
        <dbReference type="ARBA" id="ARBA00038023"/>
    </source>
</evidence>
<dbReference type="GO" id="GO:0000978">
    <property type="term" value="F:RNA polymerase II cis-regulatory region sequence-specific DNA binding"/>
    <property type="evidence" value="ECO:0007669"/>
    <property type="project" value="TreeGrafter"/>
</dbReference>
<evidence type="ECO:0000256" key="12">
    <source>
        <dbReference type="SAM" id="MobiDB-lite"/>
    </source>
</evidence>
<dbReference type="PROSITE" id="PS50157">
    <property type="entry name" value="ZINC_FINGER_C2H2_2"/>
    <property type="match status" value="1"/>
</dbReference>
<dbReference type="Gene3D" id="3.30.160.60">
    <property type="entry name" value="Classic Zinc Finger"/>
    <property type="match status" value="1"/>
</dbReference>
<keyword evidence="4 11" id="KW-0863">Zinc-finger</keyword>
<feature type="region of interest" description="Disordered" evidence="12">
    <location>
        <begin position="380"/>
        <end position="473"/>
    </location>
</feature>
<dbReference type="FunFam" id="3.30.160.60:FF:000089">
    <property type="entry name" value="DNA-binding protein creA"/>
    <property type="match status" value="1"/>
</dbReference>
<feature type="region of interest" description="Disordered" evidence="12">
    <location>
        <begin position="1"/>
        <end position="56"/>
    </location>
</feature>
<keyword evidence="2" id="KW-0479">Metal-binding</keyword>
<feature type="compositionally biased region" description="Polar residues" evidence="12">
    <location>
        <begin position="678"/>
        <end position="688"/>
    </location>
</feature>
<feature type="compositionally biased region" description="Basic residues" evidence="12">
    <location>
        <begin position="432"/>
        <end position="446"/>
    </location>
</feature>
<evidence type="ECO:0000259" key="13">
    <source>
        <dbReference type="PROSITE" id="PS50157"/>
    </source>
</evidence>
<feature type="region of interest" description="Disordered" evidence="12">
    <location>
        <begin position="279"/>
        <end position="332"/>
    </location>
</feature>
<evidence type="ECO:0000256" key="7">
    <source>
        <dbReference type="ARBA" id="ARBA00023125"/>
    </source>
</evidence>
<comment type="subcellular location">
    <subcellularLocation>
        <location evidence="1">Nucleus</location>
    </subcellularLocation>
</comment>
<feature type="domain" description="C2H2-type" evidence="13">
    <location>
        <begin position="59"/>
        <end position="86"/>
    </location>
</feature>
<protein>
    <submittedName>
        <fullName evidence="14">DNA-binding protein creA</fullName>
    </submittedName>
</protein>
<dbReference type="GO" id="GO:0005737">
    <property type="term" value="C:cytoplasm"/>
    <property type="evidence" value="ECO:0007669"/>
    <property type="project" value="TreeGrafter"/>
</dbReference>
<dbReference type="InterPro" id="IPR013087">
    <property type="entry name" value="Znf_C2H2_type"/>
</dbReference>
<evidence type="ECO:0000256" key="9">
    <source>
        <dbReference type="ARBA" id="ARBA00023242"/>
    </source>
</evidence>
<dbReference type="Proteomes" id="UP000321518">
    <property type="component" value="Unassembled WGS sequence"/>
</dbReference>
<dbReference type="AlphaFoldDB" id="A0A511KL96"/>
<organism evidence="14 15">
    <name type="scientific">Rhodotorula toruloides</name>
    <name type="common">Yeast</name>
    <name type="synonym">Rhodosporidium toruloides</name>
    <dbReference type="NCBI Taxonomy" id="5286"/>
    <lineage>
        <taxon>Eukaryota</taxon>
        <taxon>Fungi</taxon>
        <taxon>Dikarya</taxon>
        <taxon>Basidiomycota</taxon>
        <taxon>Pucciniomycotina</taxon>
        <taxon>Microbotryomycetes</taxon>
        <taxon>Sporidiobolales</taxon>
        <taxon>Sporidiobolaceae</taxon>
        <taxon>Rhodotorula</taxon>
    </lineage>
</organism>
<dbReference type="SMART" id="SM00355">
    <property type="entry name" value="ZnF_C2H2"/>
    <property type="match status" value="1"/>
</dbReference>
<dbReference type="GO" id="GO:0008270">
    <property type="term" value="F:zinc ion binding"/>
    <property type="evidence" value="ECO:0007669"/>
    <property type="project" value="UniProtKB-KW"/>
</dbReference>
<evidence type="ECO:0000256" key="2">
    <source>
        <dbReference type="ARBA" id="ARBA00022723"/>
    </source>
</evidence>
<feature type="compositionally biased region" description="Low complexity" evidence="12">
    <location>
        <begin position="691"/>
        <end position="704"/>
    </location>
</feature>
<keyword evidence="3" id="KW-0677">Repeat</keyword>
<feature type="compositionally biased region" description="Low complexity" evidence="12">
    <location>
        <begin position="215"/>
        <end position="264"/>
    </location>
</feature>
<evidence type="ECO:0000256" key="8">
    <source>
        <dbReference type="ARBA" id="ARBA00023163"/>
    </source>
</evidence>
<feature type="compositionally biased region" description="Low complexity" evidence="12">
    <location>
        <begin position="323"/>
        <end position="332"/>
    </location>
</feature>
<dbReference type="GO" id="GO:0000433">
    <property type="term" value="P:carbon catabolite repression of transcription from RNA polymerase II promoter by glucose"/>
    <property type="evidence" value="ECO:0007669"/>
    <property type="project" value="TreeGrafter"/>
</dbReference>
<feature type="compositionally biased region" description="Polar residues" evidence="12">
    <location>
        <begin position="649"/>
        <end position="666"/>
    </location>
</feature>
<feature type="compositionally biased region" description="Polar residues" evidence="12">
    <location>
        <begin position="592"/>
        <end position="602"/>
    </location>
</feature>